<evidence type="ECO:0000313" key="2">
    <source>
        <dbReference type="Proteomes" id="UP000828390"/>
    </source>
</evidence>
<reference evidence="1" key="1">
    <citation type="journal article" date="2019" name="bioRxiv">
        <title>The Genome of the Zebra Mussel, Dreissena polymorpha: A Resource for Invasive Species Research.</title>
        <authorList>
            <person name="McCartney M.A."/>
            <person name="Auch B."/>
            <person name="Kono T."/>
            <person name="Mallez S."/>
            <person name="Zhang Y."/>
            <person name="Obille A."/>
            <person name="Becker A."/>
            <person name="Abrahante J.E."/>
            <person name="Garbe J."/>
            <person name="Badalamenti J.P."/>
            <person name="Herman A."/>
            <person name="Mangelson H."/>
            <person name="Liachko I."/>
            <person name="Sullivan S."/>
            <person name="Sone E.D."/>
            <person name="Koren S."/>
            <person name="Silverstein K.A.T."/>
            <person name="Beckman K.B."/>
            <person name="Gohl D.M."/>
        </authorList>
    </citation>
    <scope>NUCLEOTIDE SEQUENCE</scope>
    <source>
        <strain evidence="1">Duluth1</strain>
        <tissue evidence="1">Whole animal</tissue>
    </source>
</reference>
<keyword evidence="2" id="KW-1185">Reference proteome</keyword>
<reference evidence="1" key="2">
    <citation type="submission" date="2020-11" db="EMBL/GenBank/DDBJ databases">
        <authorList>
            <person name="McCartney M.A."/>
            <person name="Auch B."/>
            <person name="Kono T."/>
            <person name="Mallez S."/>
            <person name="Becker A."/>
            <person name="Gohl D.M."/>
            <person name="Silverstein K.A.T."/>
            <person name="Koren S."/>
            <person name="Bechman K.B."/>
            <person name="Herman A."/>
            <person name="Abrahante J.E."/>
            <person name="Garbe J."/>
        </authorList>
    </citation>
    <scope>NUCLEOTIDE SEQUENCE</scope>
    <source>
        <strain evidence="1">Duluth1</strain>
        <tissue evidence="1">Whole animal</tissue>
    </source>
</reference>
<dbReference type="AlphaFoldDB" id="A0A9D4J4K5"/>
<sequence length="80" mass="9025">MVPDWYETLNMDRLGNTTTNTRDNQERKHYSVYSNDTVVNSTITRADRRSQSENDEVFEVAEVAKIANTAAKKVTGATPT</sequence>
<proteinExistence type="predicted"/>
<accession>A0A9D4J4K5</accession>
<evidence type="ECO:0000313" key="1">
    <source>
        <dbReference type="EMBL" id="KAH3799581.1"/>
    </source>
</evidence>
<dbReference type="EMBL" id="JAIWYP010000007">
    <property type="protein sequence ID" value="KAH3799581.1"/>
    <property type="molecule type" value="Genomic_DNA"/>
</dbReference>
<dbReference type="Proteomes" id="UP000828390">
    <property type="component" value="Unassembled WGS sequence"/>
</dbReference>
<gene>
    <name evidence="1" type="ORF">DPMN_153192</name>
</gene>
<organism evidence="1 2">
    <name type="scientific">Dreissena polymorpha</name>
    <name type="common">Zebra mussel</name>
    <name type="synonym">Mytilus polymorpha</name>
    <dbReference type="NCBI Taxonomy" id="45954"/>
    <lineage>
        <taxon>Eukaryota</taxon>
        <taxon>Metazoa</taxon>
        <taxon>Spiralia</taxon>
        <taxon>Lophotrochozoa</taxon>
        <taxon>Mollusca</taxon>
        <taxon>Bivalvia</taxon>
        <taxon>Autobranchia</taxon>
        <taxon>Heteroconchia</taxon>
        <taxon>Euheterodonta</taxon>
        <taxon>Imparidentia</taxon>
        <taxon>Neoheterodontei</taxon>
        <taxon>Myida</taxon>
        <taxon>Dreissenoidea</taxon>
        <taxon>Dreissenidae</taxon>
        <taxon>Dreissena</taxon>
    </lineage>
</organism>
<name>A0A9D4J4K5_DREPO</name>
<comment type="caution">
    <text evidence="1">The sequence shown here is derived from an EMBL/GenBank/DDBJ whole genome shotgun (WGS) entry which is preliminary data.</text>
</comment>
<protein>
    <submittedName>
        <fullName evidence="1">Uncharacterized protein</fullName>
    </submittedName>
</protein>